<dbReference type="GO" id="GO:0003700">
    <property type="term" value="F:DNA-binding transcription factor activity"/>
    <property type="evidence" value="ECO:0007669"/>
    <property type="project" value="InterPro"/>
</dbReference>
<dbReference type="CDD" id="cd08422">
    <property type="entry name" value="PBP2_CrgA_like"/>
    <property type="match status" value="1"/>
</dbReference>
<dbReference type="FunFam" id="1.10.10.10:FF:000001">
    <property type="entry name" value="LysR family transcriptional regulator"/>
    <property type="match status" value="1"/>
</dbReference>
<dbReference type="PANTHER" id="PTHR30537:SF35">
    <property type="entry name" value="TRANSCRIPTIONAL REGULATORY PROTEIN"/>
    <property type="match status" value="1"/>
</dbReference>
<protein>
    <submittedName>
        <fullName evidence="6">LysR family transcriptional regulator</fullName>
    </submittedName>
</protein>
<dbReference type="SUPFAM" id="SSF46785">
    <property type="entry name" value="Winged helix' DNA-binding domain"/>
    <property type="match status" value="1"/>
</dbReference>
<dbReference type="InterPro" id="IPR005119">
    <property type="entry name" value="LysR_subst-bd"/>
</dbReference>
<dbReference type="InterPro" id="IPR036388">
    <property type="entry name" value="WH-like_DNA-bd_sf"/>
</dbReference>
<feature type="domain" description="HTH lysR-type" evidence="5">
    <location>
        <begin position="1"/>
        <end position="59"/>
    </location>
</feature>
<accession>A0A848HDP8</accession>
<dbReference type="Pfam" id="PF03466">
    <property type="entry name" value="LysR_substrate"/>
    <property type="match status" value="1"/>
</dbReference>
<dbReference type="PANTHER" id="PTHR30537">
    <property type="entry name" value="HTH-TYPE TRANSCRIPTIONAL REGULATOR"/>
    <property type="match status" value="1"/>
</dbReference>
<dbReference type="EMBL" id="JABBFX010000003">
    <property type="protein sequence ID" value="NML47481.1"/>
    <property type="molecule type" value="Genomic_DNA"/>
</dbReference>
<sequence length="292" mass="31735">MDVTTHIRTFTAVVRCGGFSEAARQLGVVPSVVAKRIAQLEGELQARLFERTTRKVTLTEAGDRFYARASGVVAEFEDLLASVRRDEGKPEGHLRVMAPTTLTLEQLGPVFCAFLAAHPAITMELALVDRSANPAEGDFDLAISGRAATYEGVVDIPLCPVRPVLCASPAYLAQHAEPAHPRELADRDCLMFSATGTSWAFQSSRGTLAIDVHARLLADDNLTLLHAAVGGLGIALLPTYIAADALQTGKLQPVLPKFAPQENWFKAYVPKRKLRVARVDALLRYLQQHWAA</sequence>
<gene>
    <name evidence="6" type="ORF">HHL11_27270</name>
</gene>
<name>A0A848HDP8_9BURK</name>
<evidence type="ECO:0000256" key="1">
    <source>
        <dbReference type="ARBA" id="ARBA00009437"/>
    </source>
</evidence>
<keyword evidence="3" id="KW-0238">DNA-binding</keyword>
<keyword evidence="4" id="KW-0804">Transcription</keyword>
<evidence type="ECO:0000256" key="3">
    <source>
        <dbReference type="ARBA" id="ARBA00023125"/>
    </source>
</evidence>
<dbReference type="InterPro" id="IPR036390">
    <property type="entry name" value="WH_DNA-bd_sf"/>
</dbReference>
<dbReference type="GO" id="GO:0043565">
    <property type="term" value="F:sequence-specific DNA binding"/>
    <property type="evidence" value="ECO:0007669"/>
    <property type="project" value="TreeGrafter"/>
</dbReference>
<keyword evidence="2" id="KW-0805">Transcription regulation</keyword>
<dbReference type="InterPro" id="IPR058163">
    <property type="entry name" value="LysR-type_TF_proteobact-type"/>
</dbReference>
<organism evidence="6 7">
    <name type="scientific">Ramlibacter agri</name>
    <dbReference type="NCBI Taxonomy" id="2728837"/>
    <lineage>
        <taxon>Bacteria</taxon>
        <taxon>Pseudomonadati</taxon>
        <taxon>Pseudomonadota</taxon>
        <taxon>Betaproteobacteria</taxon>
        <taxon>Burkholderiales</taxon>
        <taxon>Comamonadaceae</taxon>
        <taxon>Ramlibacter</taxon>
    </lineage>
</organism>
<dbReference type="Gene3D" id="3.40.190.290">
    <property type="match status" value="1"/>
</dbReference>
<keyword evidence="7" id="KW-1185">Reference proteome</keyword>
<dbReference type="Gene3D" id="1.10.10.10">
    <property type="entry name" value="Winged helix-like DNA-binding domain superfamily/Winged helix DNA-binding domain"/>
    <property type="match status" value="1"/>
</dbReference>
<comment type="similarity">
    <text evidence="1">Belongs to the LysR transcriptional regulatory family.</text>
</comment>
<dbReference type="SUPFAM" id="SSF53850">
    <property type="entry name" value="Periplasmic binding protein-like II"/>
    <property type="match status" value="1"/>
</dbReference>
<evidence type="ECO:0000259" key="5">
    <source>
        <dbReference type="PROSITE" id="PS50931"/>
    </source>
</evidence>
<dbReference type="Proteomes" id="UP000541185">
    <property type="component" value="Unassembled WGS sequence"/>
</dbReference>
<dbReference type="AlphaFoldDB" id="A0A848HDP8"/>
<evidence type="ECO:0000256" key="4">
    <source>
        <dbReference type="ARBA" id="ARBA00023163"/>
    </source>
</evidence>
<evidence type="ECO:0000256" key="2">
    <source>
        <dbReference type="ARBA" id="ARBA00023015"/>
    </source>
</evidence>
<dbReference type="GO" id="GO:0006351">
    <property type="term" value="P:DNA-templated transcription"/>
    <property type="evidence" value="ECO:0007669"/>
    <property type="project" value="TreeGrafter"/>
</dbReference>
<evidence type="ECO:0000313" key="7">
    <source>
        <dbReference type="Proteomes" id="UP000541185"/>
    </source>
</evidence>
<proteinExistence type="inferred from homology"/>
<dbReference type="PROSITE" id="PS50931">
    <property type="entry name" value="HTH_LYSR"/>
    <property type="match status" value="1"/>
</dbReference>
<evidence type="ECO:0000313" key="6">
    <source>
        <dbReference type="EMBL" id="NML47481.1"/>
    </source>
</evidence>
<dbReference type="RefSeq" id="WP_169421756.1">
    <property type="nucleotide sequence ID" value="NZ_JABBFX010000003.1"/>
</dbReference>
<dbReference type="InterPro" id="IPR000847">
    <property type="entry name" value="LysR_HTH_N"/>
</dbReference>
<dbReference type="Pfam" id="PF00126">
    <property type="entry name" value="HTH_1"/>
    <property type="match status" value="1"/>
</dbReference>
<comment type="caution">
    <text evidence="6">The sequence shown here is derived from an EMBL/GenBank/DDBJ whole genome shotgun (WGS) entry which is preliminary data.</text>
</comment>
<reference evidence="6 7" key="1">
    <citation type="submission" date="2020-04" db="EMBL/GenBank/DDBJ databases">
        <title>Ramlibacter sp. G-1-2-2 isolated from soil.</title>
        <authorList>
            <person name="Dahal R.H."/>
        </authorList>
    </citation>
    <scope>NUCLEOTIDE SEQUENCE [LARGE SCALE GENOMIC DNA]</scope>
    <source>
        <strain evidence="6 7">G-1-2-2</strain>
    </source>
</reference>